<dbReference type="OrthoDB" id="6579237at2759"/>
<evidence type="ECO:0000313" key="4">
    <source>
        <dbReference type="Proteomes" id="UP001153737"/>
    </source>
</evidence>
<dbReference type="Pfam" id="PF14923">
    <property type="entry name" value="CCDC142"/>
    <property type="match status" value="1"/>
</dbReference>
<dbReference type="EMBL" id="OU896721">
    <property type="protein sequence ID" value="CAH1153854.1"/>
    <property type="molecule type" value="Genomic_DNA"/>
</dbReference>
<feature type="domain" description="Coiled-coil protein 142 C-terminal" evidence="2">
    <location>
        <begin position="12"/>
        <end position="256"/>
    </location>
</feature>
<dbReference type="AlphaFoldDB" id="A0A9P0DL58"/>
<name>A0A9P0DL58_PHACE</name>
<dbReference type="PANTHER" id="PTHR21436:SF2">
    <property type="entry name" value="COILED-COIL DOMAIN-CONTAINING PROTEIN 142"/>
    <property type="match status" value="1"/>
</dbReference>
<feature type="region of interest" description="Disordered" evidence="1">
    <location>
        <begin position="248"/>
        <end position="268"/>
    </location>
</feature>
<keyword evidence="4" id="KW-1185">Reference proteome</keyword>
<dbReference type="InterPro" id="IPR055350">
    <property type="entry name" value="CCDC142_C"/>
</dbReference>
<protein>
    <recommendedName>
        <fullName evidence="2">Coiled-coil protein 142 C-terminal domain-containing protein</fullName>
    </recommendedName>
</protein>
<evidence type="ECO:0000256" key="1">
    <source>
        <dbReference type="SAM" id="MobiDB-lite"/>
    </source>
</evidence>
<reference evidence="3" key="1">
    <citation type="submission" date="2022-01" db="EMBL/GenBank/DDBJ databases">
        <authorList>
            <person name="King R."/>
        </authorList>
    </citation>
    <scope>NUCLEOTIDE SEQUENCE</scope>
</reference>
<accession>A0A9P0DL58</accession>
<gene>
    <name evidence="3" type="ORF">PHAECO_LOCUS5023</name>
</gene>
<dbReference type="PANTHER" id="PTHR21436">
    <property type="entry name" value="COILED-COIL DOMAIN-CONTAINING PROTEIN 142"/>
    <property type="match status" value="1"/>
</dbReference>
<sequence length="301" mass="34796">MLLINSSIYRCHNDHSIYTTRLWAIHESKTIANSWNVKAFFAVTHGDIVNCLNQLDNLKLADHTAEIEKGNLGVHVQVCSLMRAKLVSEIRANLQKLKDTPKECVHGLASVCKTIALANLQMIFPPNRYWKQIMTDVLPEKPSLFVDKYLDQILVPVLEATEDPLITNMTLTLICEAWLDHIYTNKIKFSHFGARQLLTDFGYITKWLADYPTVSESMRKKLLKNEILKRCEGVGRLLLRKPGERIKMTEKNKRRSSDSSDREKSELMPAEMYVPNQEQWLELRVMKQKNIFTTLMCCEEP</sequence>
<proteinExistence type="predicted"/>
<organism evidence="3 4">
    <name type="scientific">Phaedon cochleariae</name>
    <name type="common">Mustard beetle</name>
    <dbReference type="NCBI Taxonomy" id="80249"/>
    <lineage>
        <taxon>Eukaryota</taxon>
        <taxon>Metazoa</taxon>
        <taxon>Ecdysozoa</taxon>
        <taxon>Arthropoda</taxon>
        <taxon>Hexapoda</taxon>
        <taxon>Insecta</taxon>
        <taxon>Pterygota</taxon>
        <taxon>Neoptera</taxon>
        <taxon>Endopterygota</taxon>
        <taxon>Coleoptera</taxon>
        <taxon>Polyphaga</taxon>
        <taxon>Cucujiformia</taxon>
        <taxon>Chrysomeloidea</taxon>
        <taxon>Chrysomelidae</taxon>
        <taxon>Chrysomelinae</taxon>
        <taxon>Chrysomelini</taxon>
        <taxon>Phaedon</taxon>
    </lineage>
</organism>
<evidence type="ECO:0000259" key="2">
    <source>
        <dbReference type="Pfam" id="PF14923"/>
    </source>
</evidence>
<dbReference type="InterPro" id="IPR026700">
    <property type="entry name" value="CCDC142"/>
</dbReference>
<reference evidence="3" key="2">
    <citation type="submission" date="2022-10" db="EMBL/GenBank/DDBJ databases">
        <authorList>
            <consortium name="ENA_rothamsted_submissions"/>
            <consortium name="culmorum"/>
            <person name="King R."/>
        </authorList>
    </citation>
    <scope>NUCLEOTIDE SEQUENCE</scope>
</reference>
<feature type="compositionally biased region" description="Basic and acidic residues" evidence="1">
    <location>
        <begin position="248"/>
        <end position="266"/>
    </location>
</feature>
<evidence type="ECO:0000313" key="3">
    <source>
        <dbReference type="EMBL" id="CAH1153854.1"/>
    </source>
</evidence>
<dbReference type="Proteomes" id="UP001153737">
    <property type="component" value="Chromosome 15"/>
</dbReference>